<dbReference type="Pfam" id="PF16640">
    <property type="entry name" value="Big_3_5"/>
    <property type="match status" value="1"/>
</dbReference>
<organism evidence="3 4">
    <name type="scientific">Streptomyces turgidiscabies</name>
    <dbReference type="NCBI Taxonomy" id="85558"/>
    <lineage>
        <taxon>Bacteria</taxon>
        <taxon>Bacillati</taxon>
        <taxon>Actinomycetota</taxon>
        <taxon>Actinomycetes</taxon>
        <taxon>Kitasatosporales</taxon>
        <taxon>Streptomycetaceae</taxon>
        <taxon>Streptomyces</taxon>
    </lineage>
</organism>
<dbReference type="InterPro" id="IPR032109">
    <property type="entry name" value="Big_3_5"/>
</dbReference>
<protein>
    <recommendedName>
        <fullName evidence="2">Bacterial Ig-like domain-containing protein</fullName>
    </recommendedName>
</protein>
<name>A0ABU0RJ70_9ACTN</name>
<reference evidence="3 4" key="1">
    <citation type="submission" date="2023-07" db="EMBL/GenBank/DDBJ databases">
        <title>Comparative genomics of wheat-associated soil bacteria to identify genetic determinants of phenazine resistance.</title>
        <authorList>
            <person name="Mouncey N."/>
        </authorList>
    </citation>
    <scope>NUCLEOTIDE SEQUENCE [LARGE SCALE GENOMIC DNA]</scope>
    <source>
        <strain evidence="3 4">W2I16</strain>
    </source>
</reference>
<evidence type="ECO:0000313" key="4">
    <source>
        <dbReference type="Proteomes" id="UP001223072"/>
    </source>
</evidence>
<proteinExistence type="predicted"/>
<keyword evidence="4" id="KW-1185">Reference proteome</keyword>
<accession>A0ABU0RJ70</accession>
<dbReference type="Gene3D" id="2.60.40.10">
    <property type="entry name" value="Immunoglobulins"/>
    <property type="match status" value="1"/>
</dbReference>
<gene>
    <name evidence="3" type="ORF">QFZ49_001961</name>
</gene>
<sequence length="97" mass="9869">MKITKANPAVSTSAPTSVSHTARAKVTVKVTATGTTPTGTVRVYEGSRIIATGTLSAGKVTVTLPKLSRGRHTLHASYTGSSTVLAKNGVNFVVASS</sequence>
<feature type="region of interest" description="Disordered" evidence="1">
    <location>
        <begin position="1"/>
        <end position="21"/>
    </location>
</feature>
<feature type="compositionally biased region" description="Polar residues" evidence="1">
    <location>
        <begin position="9"/>
        <end position="20"/>
    </location>
</feature>
<evidence type="ECO:0000256" key="1">
    <source>
        <dbReference type="SAM" id="MobiDB-lite"/>
    </source>
</evidence>
<comment type="caution">
    <text evidence="3">The sequence shown here is derived from an EMBL/GenBank/DDBJ whole genome shotgun (WGS) entry which is preliminary data.</text>
</comment>
<dbReference type="Proteomes" id="UP001223072">
    <property type="component" value="Unassembled WGS sequence"/>
</dbReference>
<evidence type="ECO:0000313" key="3">
    <source>
        <dbReference type="EMBL" id="MDQ0932031.1"/>
    </source>
</evidence>
<dbReference type="InterPro" id="IPR013783">
    <property type="entry name" value="Ig-like_fold"/>
</dbReference>
<feature type="domain" description="Bacterial Ig-like" evidence="2">
    <location>
        <begin position="12"/>
        <end position="88"/>
    </location>
</feature>
<dbReference type="RefSeq" id="WP_307626078.1">
    <property type="nucleotide sequence ID" value="NZ_JAUSZS010000003.1"/>
</dbReference>
<dbReference type="EMBL" id="JAUSZS010000003">
    <property type="protein sequence ID" value="MDQ0932031.1"/>
    <property type="molecule type" value="Genomic_DNA"/>
</dbReference>
<evidence type="ECO:0000259" key="2">
    <source>
        <dbReference type="Pfam" id="PF16640"/>
    </source>
</evidence>